<dbReference type="OrthoDB" id="5413269at2759"/>
<gene>
    <name evidence="1" type="ORF">B0J15DRAFT_466551</name>
</gene>
<proteinExistence type="predicted"/>
<comment type="caution">
    <text evidence="1">The sequence shown here is derived from an EMBL/GenBank/DDBJ whole genome shotgun (WGS) entry which is preliminary data.</text>
</comment>
<evidence type="ECO:0000313" key="1">
    <source>
        <dbReference type="EMBL" id="KAH7254902.1"/>
    </source>
</evidence>
<protein>
    <submittedName>
        <fullName evidence="1">Uncharacterized protein</fullName>
    </submittedName>
</protein>
<dbReference type="AlphaFoldDB" id="A0A9P9HE13"/>
<accession>A0A9P9HE13</accession>
<keyword evidence="2" id="KW-1185">Reference proteome</keyword>
<reference evidence="1" key="1">
    <citation type="journal article" date="2021" name="Nat. Commun.">
        <title>Genetic determinants of endophytism in the Arabidopsis root mycobiome.</title>
        <authorList>
            <person name="Mesny F."/>
            <person name="Miyauchi S."/>
            <person name="Thiergart T."/>
            <person name="Pickel B."/>
            <person name="Atanasova L."/>
            <person name="Karlsson M."/>
            <person name="Huettel B."/>
            <person name="Barry K.W."/>
            <person name="Haridas S."/>
            <person name="Chen C."/>
            <person name="Bauer D."/>
            <person name="Andreopoulos W."/>
            <person name="Pangilinan J."/>
            <person name="LaButti K."/>
            <person name="Riley R."/>
            <person name="Lipzen A."/>
            <person name="Clum A."/>
            <person name="Drula E."/>
            <person name="Henrissat B."/>
            <person name="Kohler A."/>
            <person name="Grigoriev I.V."/>
            <person name="Martin F.M."/>
            <person name="Hacquard S."/>
        </authorList>
    </citation>
    <scope>NUCLEOTIDE SEQUENCE</scope>
    <source>
        <strain evidence="1">FSSC 5 MPI-SDFR-AT-0091</strain>
    </source>
</reference>
<dbReference type="Proteomes" id="UP000736672">
    <property type="component" value="Unassembled WGS sequence"/>
</dbReference>
<dbReference type="EMBL" id="JAGTJS010000010">
    <property type="protein sequence ID" value="KAH7254902.1"/>
    <property type="molecule type" value="Genomic_DNA"/>
</dbReference>
<name>A0A9P9HE13_FUSSL</name>
<organism evidence="1 2">
    <name type="scientific">Fusarium solani</name>
    <name type="common">Filamentous fungus</name>
    <dbReference type="NCBI Taxonomy" id="169388"/>
    <lineage>
        <taxon>Eukaryota</taxon>
        <taxon>Fungi</taxon>
        <taxon>Dikarya</taxon>
        <taxon>Ascomycota</taxon>
        <taxon>Pezizomycotina</taxon>
        <taxon>Sordariomycetes</taxon>
        <taxon>Hypocreomycetidae</taxon>
        <taxon>Hypocreales</taxon>
        <taxon>Nectriaceae</taxon>
        <taxon>Fusarium</taxon>
        <taxon>Fusarium solani species complex</taxon>
    </lineage>
</organism>
<evidence type="ECO:0000313" key="2">
    <source>
        <dbReference type="Proteomes" id="UP000736672"/>
    </source>
</evidence>
<sequence>MSNKYTIIINNRTGSPQNYNLFSEKPEIVGVVKSSIWSNIYQVAEATPDGAIAQFEMWKRYYAIVGTWRGGEKAGAKVSITQTRGVTLGTKAGDDSDVPGTTLNMSVVNGVTPSFEKAPAESSAWNNAYEVDTGNDFTLDVATERNFFIGLASSPDGASSVPTATFKPEPGNQYQIQPVNTYYVTYGSVFQVGELLDVAKLPKRPLAVDFTVRGPAVVINHNPDGKLVIAK</sequence>